<keyword evidence="6 7" id="KW-0472">Membrane</keyword>
<evidence type="ECO:0000256" key="1">
    <source>
        <dbReference type="ARBA" id="ARBA00004651"/>
    </source>
</evidence>
<name>A0A425XYH8_9BACT</name>
<evidence type="ECO:0000259" key="9">
    <source>
        <dbReference type="Pfam" id="PF12704"/>
    </source>
</evidence>
<dbReference type="PANTHER" id="PTHR30489:SF0">
    <property type="entry name" value="LIPOPROTEIN-RELEASING SYSTEM TRANSMEMBRANE PROTEIN LOLE"/>
    <property type="match status" value="1"/>
</dbReference>
<comment type="similarity">
    <text evidence="2">Belongs to the ABC-4 integral membrane protein family. LolC/E subfamily.</text>
</comment>
<keyword evidence="4 7" id="KW-0812">Transmembrane</keyword>
<evidence type="ECO:0000256" key="5">
    <source>
        <dbReference type="ARBA" id="ARBA00022989"/>
    </source>
</evidence>
<evidence type="ECO:0000313" key="11">
    <source>
        <dbReference type="Proteomes" id="UP000285794"/>
    </source>
</evidence>
<keyword evidence="5 7" id="KW-1133">Transmembrane helix</keyword>
<dbReference type="GO" id="GO:0044874">
    <property type="term" value="P:lipoprotein localization to outer membrane"/>
    <property type="evidence" value="ECO:0007669"/>
    <property type="project" value="TreeGrafter"/>
</dbReference>
<evidence type="ECO:0000256" key="3">
    <source>
        <dbReference type="ARBA" id="ARBA00022475"/>
    </source>
</evidence>
<comment type="subcellular location">
    <subcellularLocation>
        <location evidence="1">Cell membrane</location>
        <topology evidence="1">Multi-pass membrane protein</topology>
    </subcellularLocation>
</comment>
<feature type="transmembrane region" description="Helical" evidence="7">
    <location>
        <begin position="264"/>
        <end position="288"/>
    </location>
</feature>
<evidence type="ECO:0000259" key="8">
    <source>
        <dbReference type="Pfam" id="PF02687"/>
    </source>
</evidence>
<dbReference type="Pfam" id="PF12704">
    <property type="entry name" value="MacB_PCD"/>
    <property type="match status" value="1"/>
</dbReference>
<feature type="domain" description="ABC3 transporter permease C-terminal" evidence="8">
    <location>
        <begin position="266"/>
        <end position="397"/>
    </location>
</feature>
<dbReference type="PANTHER" id="PTHR30489">
    <property type="entry name" value="LIPOPROTEIN-RELEASING SYSTEM TRANSMEMBRANE PROTEIN LOLE"/>
    <property type="match status" value="1"/>
</dbReference>
<dbReference type="Pfam" id="PF02687">
    <property type="entry name" value="FtsX"/>
    <property type="match status" value="1"/>
</dbReference>
<feature type="transmembrane region" description="Helical" evidence="7">
    <location>
        <begin position="308"/>
        <end position="335"/>
    </location>
</feature>
<protein>
    <submittedName>
        <fullName evidence="10">ABC transporter permease</fullName>
    </submittedName>
</protein>
<dbReference type="GO" id="GO:0098797">
    <property type="term" value="C:plasma membrane protein complex"/>
    <property type="evidence" value="ECO:0007669"/>
    <property type="project" value="TreeGrafter"/>
</dbReference>
<evidence type="ECO:0000313" key="10">
    <source>
        <dbReference type="EMBL" id="RRG20053.1"/>
    </source>
</evidence>
<evidence type="ECO:0000256" key="4">
    <source>
        <dbReference type="ARBA" id="ARBA00022692"/>
    </source>
</evidence>
<keyword evidence="11" id="KW-1185">Reference proteome</keyword>
<gene>
    <name evidence="10" type="ORF">DWB61_13510</name>
</gene>
<dbReference type="OrthoDB" id="9784014at2"/>
<dbReference type="EMBL" id="QQWG01000015">
    <property type="protein sequence ID" value="RRG20053.1"/>
    <property type="molecule type" value="Genomic_DNA"/>
</dbReference>
<organism evidence="10 11">
    <name type="scientific">Ancylomarina euxinus</name>
    <dbReference type="NCBI Taxonomy" id="2283627"/>
    <lineage>
        <taxon>Bacteria</taxon>
        <taxon>Pseudomonadati</taxon>
        <taxon>Bacteroidota</taxon>
        <taxon>Bacteroidia</taxon>
        <taxon>Marinilabiliales</taxon>
        <taxon>Marinifilaceae</taxon>
        <taxon>Ancylomarina</taxon>
    </lineage>
</organism>
<dbReference type="RefSeq" id="WP_125031417.1">
    <property type="nucleotide sequence ID" value="NZ_JAPXVP010000013.1"/>
</dbReference>
<keyword evidence="3" id="KW-1003">Cell membrane</keyword>
<feature type="transmembrane region" description="Helical" evidence="7">
    <location>
        <begin position="369"/>
        <end position="390"/>
    </location>
</feature>
<dbReference type="InterPro" id="IPR025857">
    <property type="entry name" value="MacB_PCD"/>
</dbReference>
<evidence type="ECO:0000256" key="6">
    <source>
        <dbReference type="ARBA" id="ARBA00023136"/>
    </source>
</evidence>
<evidence type="ECO:0000256" key="7">
    <source>
        <dbReference type="SAM" id="Phobius"/>
    </source>
</evidence>
<sequence>MLLIIAWRNIWRNKLRSFVVIVSVSLGLVGGIFSMAMMYGMINQRVQNIIENEISHIQVHHPKFTENYEMQYVVSNASELQKKLMTSSEVEAVCSRLRIPGMASSAQSGAGIMILGIHPDEERGVTRIHESLVEGSYLEGRRNPIIIGEKLARKLKVRLRSKIVLTFQPREGELARGAFRIVGIYKTNNSVFDQGQVFVKRTDLVRISEYKDDHINELALWLKEMDSAQMLSKQFQKKHLELQFLTWRKIQPDLAMVTDFMAEYFIIFMSIILAALGFAIVNTMLMVVMERIRELGMLLAIGMNRGRVFRMIILESVFLCLVGGIAGVGVSFALIEYFNQAGIDLGLFAEGFESVGYASQVYPELESKFYFIIGFMVVGMGIGAAVYPAWKVLRYQPAKALRME</sequence>
<proteinExistence type="inferred from homology"/>
<dbReference type="Proteomes" id="UP000285794">
    <property type="component" value="Unassembled WGS sequence"/>
</dbReference>
<evidence type="ECO:0000256" key="2">
    <source>
        <dbReference type="ARBA" id="ARBA00005236"/>
    </source>
</evidence>
<comment type="caution">
    <text evidence="10">The sequence shown here is derived from an EMBL/GenBank/DDBJ whole genome shotgun (WGS) entry which is preliminary data.</text>
</comment>
<dbReference type="AlphaFoldDB" id="A0A425XYH8"/>
<reference evidence="10 11" key="1">
    <citation type="submission" date="2018-07" db="EMBL/GenBank/DDBJ databases">
        <title>Draft genome sequence of Ancylomarina sp. M1P.</title>
        <authorList>
            <person name="Yadav S."/>
            <person name="Villanueva L."/>
            <person name="Damste J.S.S."/>
        </authorList>
    </citation>
    <scope>NUCLEOTIDE SEQUENCE [LARGE SCALE GENOMIC DNA]</scope>
    <source>
        <strain evidence="10 11">M1P</strain>
    </source>
</reference>
<dbReference type="InterPro" id="IPR051447">
    <property type="entry name" value="Lipoprotein-release_system"/>
</dbReference>
<feature type="transmembrane region" description="Helical" evidence="7">
    <location>
        <begin position="18"/>
        <end position="42"/>
    </location>
</feature>
<dbReference type="InterPro" id="IPR003838">
    <property type="entry name" value="ABC3_permease_C"/>
</dbReference>
<feature type="domain" description="MacB-like periplasmic core" evidence="9">
    <location>
        <begin position="17"/>
        <end position="237"/>
    </location>
</feature>
<accession>A0A425XYH8</accession>